<feature type="region of interest" description="Disordered" evidence="3">
    <location>
        <begin position="205"/>
        <end position="249"/>
    </location>
</feature>
<dbReference type="InterPro" id="IPR024826">
    <property type="entry name" value="DNA_pol_delta/II_ssu"/>
</dbReference>
<accession>A0ABD3QDB9</accession>
<evidence type="ECO:0000256" key="1">
    <source>
        <dbReference type="ARBA" id="ARBA00006035"/>
    </source>
</evidence>
<proteinExistence type="inferred from homology"/>
<dbReference type="InterPro" id="IPR007185">
    <property type="entry name" value="DNA_pol_a/d/e_bsu"/>
</dbReference>
<feature type="compositionally biased region" description="Low complexity" evidence="3">
    <location>
        <begin position="709"/>
        <end position="719"/>
    </location>
</feature>
<feature type="compositionally biased region" description="Low complexity" evidence="3">
    <location>
        <begin position="286"/>
        <end position="299"/>
    </location>
</feature>
<dbReference type="Gene3D" id="3.60.21.50">
    <property type="match status" value="1"/>
</dbReference>
<dbReference type="Pfam" id="PF04042">
    <property type="entry name" value="DNA_pol_E_B"/>
    <property type="match status" value="1"/>
</dbReference>
<comment type="caution">
    <text evidence="5">The sequence shown here is derived from an EMBL/GenBank/DDBJ whole genome shotgun (WGS) entry which is preliminary data.</text>
</comment>
<feature type="compositionally biased region" description="Acidic residues" evidence="3">
    <location>
        <begin position="212"/>
        <end position="222"/>
    </location>
</feature>
<evidence type="ECO:0000259" key="4">
    <source>
        <dbReference type="Pfam" id="PF04042"/>
    </source>
</evidence>
<comment type="similarity">
    <text evidence="1">Belongs to the DNA polymerase delta/II small subunit family.</text>
</comment>
<feature type="region of interest" description="Disordered" evidence="3">
    <location>
        <begin position="276"/>
        <end position="339"/>
    </location>
</feature>
<sequence>MTAAVASSSSSVVVTTRAYAPRVPTYQRFHPNPAPLASSSSSSDHAINGNNGSNANPYARQYSHVYSARLAALRDRCASDALRSARTGGGIVEASANADGEGGNEIDENEIAVAESIIEAREGSWTILVGTIVREMSSRSRRPPPVGCGGGRHDDAGIAPDAYSFLFPPRVGAVEPPRESSGTIASSAVAFDRRSGDVVHLEDESGRVVLESMEEEEEEEGDAGGRGEDEERGGGGEGRGFTSPFRPLDPNSLVTGVVVAVVGKVDGARGVVRVRSVHLAGPPPRSNSSPTTSPSSSSTRRPRASEEDPSLRGAVVVGGKGGVGAGGRRRVDDDDNDDDGPILLLVSGLGCGSDSPTDLVDGSSLAMRREMLLEYLTNPDLSDGASICRVIVAGGGVASPIETRGDDDNDNDIDDDDVAGAGSGISNGKNSKRRRRDYNTLAASESSSRKSRTNDAADRVARSLRELDLYLSEMLASGIPVDYVPGWHDPTNANWPQRPLHPCLLPSSCTYVDIFGRGTNPYECGDGGGGGGGEGGGVRVLGSDGLNVADLRRFLATRVVATTTAADDDDVDPDAGVVVVPSSIDALHRTLVYGHVAPTGPDSLPTFPSCECDPFVMSRAPDVYFAGNCDRFETRLVDGRGEEIEGGGAAVDDCAGGATRLVCVPSFALTGEVVLVKLRSLESIAARRKARRKAKRAAMAQQQDDHGGKLQQQQQQQQQ</sequence>
<dbReference type="AlphaFoldDB" id="A0ABD3QDB9"/>
<keyword evidence="6" id="KW-1185">Reference proteome</keyword>
<evidence type="ECO:0000313" key="5">
    <source>
        <dbReference type="EMBL" id="KAL3797909.1"/>
    </source>
</evidence>
<evidence type="ECO:0000313" key="6">
    <source>
        <dbReference type="Proteomes" id="UP001530315"/>
    </source>
</evidence>
<gene>
    <name evidence="5" type="ORF">ACHAW5_009976</name>
</gene>
<keyword evidence="2" id="KW-0235">DNA replication</keyword>
<dbReference type="Proteomes" id="UP001530315">
    <property type="component" value="Unassembled WGS sequence"/>
</dbReference>
<feature type="compositionally biased region" description="Gly residues" evidence="3">
    <location>
        <begin position="316"/>
        <end position="326"/>
    </location>
</feature>
<organism evidence="5 6">
    <name type="scientific">Stephanodiscus triporus</name>
    <dbReference type="NCBI Taxonomy" id="2934178"/>
    <lineage>
        <taxon>Eukaryota</taxon>
        <taxon>Sar</taxon>
        <taxon>Stramenopiles</taxon>
        <taxon>Ochrophyta</taxon>
        <taxon>Bacillariophyta</taxon>
        <taxon>Coscinodiscophyceae</taxon>
        <taxon>Thalassiosirophycidae</taxon>
        <taxon>Stephanodiscales</taxon>
        <taxon>Stephanodiscaceae</taxon>
        <taxon>Stephanodiscus</taxon>
    </lineage>
</organism>
<dbReference type="EMBL" id="JALLAZ020000323">
    <property type="protein sequence ID" value="KAL3797909.1"/>
    <property type="molecule type" value="Genomic_DNA"/>
</dbReference>
<feature type="compositionally biased region" description="Polar residues" evidence="3">
    <location>
        <begin position="44"/>
        <end position="55"/>
    </location>
</feature>
<evidence type="ECO:0000256" key="3">
    <source>
        <dbReference type="SAM" id="MobiDB-lite"/>
    </source>
</evidence>
<dbReference type="GO" id="GO:0006260">
    <property type="term" value="P:DNA replication"/>
    <property type="evidence" value="ECO:0007669"/>
    <property type="project" value="UniProtKB-KW"/>
</dbReference>
<feature type="compositionally biased region" description="Basic and acidic residues" evidence="3">
    <location>
        <begin position="223"/>
        <end position="234"/>
    </location>
</feature>
<dbReference type="PANTHER" id="PTHR10416">
    <property type="entry name" value="DNA POLYMERASE DELTA SUBUNIT 2"/>
    <property type="match status" value="1"/>
</dbReference>
<dbReference type="Gene3D" id="2.40.50.430">
    <property type="match status" value="1"/>
</dbReference>
<evidence type="ECO:0000256" key="2">
    <source>
        <dbReference type="ARBA" id="ARBA00022705"/>
    </source>
</evidence>
<reference evidence="5 6" key="1">
    <citation type="submission" date="2024-10" db="EMBL/GenBank/DDBJ databases">
        <title>Updated reference genomes for cyclostephanoid diatoms.</title>
        <authorList>
            <person name="Roberts W.R."/>
            <person name="Alverson A.J."/>
        </authorList>
    </citation>
    <scope>NUCLEOTIDE SEQUENCE [LARGE SCALE GENOMIC DNA]</scope>
    <source>
        <strain evidence="5 6">AJA276-08</strain>
    </source>
</reference>
<feature type="compositionally biased region" description="Acidic residues" evidence="3">
    <location>
        <begin position="405"/>
        <end position="418"/>
    </location>
</feature>
<feature type="region of interest" description="Disordered" evidence="3">
    <location>
        <begin position="398"/>
        <end position="458"/>
    </location>
</feature>
<feature type="domain" description="DNA polymerase alpha/delta/epsilon subunit B" evidence="4">
    <location>
        <begin position="386"/>
        <end position="633"/>
    </location>
</feature>
<protein>
    <recommendedName>
        <fullName evidence="4">DNA polymerase alpha/delta/epsilon subunit B domain-containing protein</fullName>
    </recommendedName>
</protein>
<feature type="region of interest" description="Disordered" evidence="3">
    <location>
        <begin position="692"/>
        <end position="719"/>
    </location>
</feature>
<name>A0ABD3QDB9_9STRA</name>
<dbReference type="PANTHER" id="PTHR10416:SF0">
    <property type="entry name" value="DNA POLYMERASE DELTA SUBUNIT 2"/>
    <property type="match status" value="1"/>
</dbReference>
<feature type="region of interest" description="Disordered" evidence="3">
    <location>
        <begin position="25"/>
        <end position="55"/>
    </location>
</feature>